<dbReference type="NCBIfam" id="TIGR02937">
    <property type="entry name" value="sigma70-ECF"/>
    <property type="match status" value="1"/>
</dbReference>
<evidence type="ECO:0000259" key="7">
    <source>
        <dbReference type="Pfam" id="PF08281"/>
    </source>
</evidence>
<evidence type="ECO:0000313" key="8">
    <source>
        <dbReference type="EMBL" id="MPL99141.1"/>
    </source>
</evidence>
<feature type="domain" description="RNA polymerase sigma-70 region 2" evidence="6">
    <location>
        <begin position="21"/>
        <end position="87"/>
    </location>
</feature>
<dbReference type="GO" id="GO:0003677">
    <property type="term" value="F:DNA binding"/>
    <property type="evidence" value="ECO:0007669"/>
    <property type="project" value="UniProtKB-KW"/>
</dbReference>
<dbReference type="SUPFAM" id="SSF88946">
    <property type="entry name" value="Sigma2 domain of RNA polymerase sigma factors"/>
    <property type="match status" value="1"/>
</dbReference>
<keyword evidence="4" id="KW-0238">DNA-binding</keyword>
<dbReference type="GO" id="GO:0006352">
    <property type="term" value="P:DNA-templated transcription initiation"/>
    <property type="evidence" value="ECO:0007669"/>
    <property type="project" value="InterPro"/>
</dbReference>
<dbReference type="Gene3D" id="1.10.10.10">
    <property type="entry name" value="Winged helix-like DNA-binding domain superfamily/Winged helix DNA-binding domain"/>
    <property type="match status" value="1"/>
</dbReference>
<gene>
    <name evidence="8" type="primary">rpoE_14</name>
    <name evidence="8" type="ORF">SDC9_45357</name>
</gene>
<dbReference type="PANTHER" id="PTHR43133">
    <property type="entry name" value="RNA POLYMERASE ECF-TYPE SIGMA FACTO"/>
    <property type="match status" value="1"/>
</dbReference>
<dbReference type="InterPro" id="IPR039425">
    <property type="entry name" value="RNA_pol_sigma-70-like"/>
</dbReference>
<feature type="domain" description="RNA polymerase sigma factor 70 region 4 type 2" evidence="7">
    <location>
        <begin position="124"/>
        <end position="175"/>
    </location>
</feature>
<dbReference type="SUPFAM" id="SSF88659">
    <property type="entry name" value="Sigma3 and sigma4 domains of RNA polymerase sigma factors"/>
    <property type="match status" value="1"/>
</dbReference>
<evidence type="ECO:0000259" key="6">
    <source>
        <dbReference type="Pfam" id="PF04542"/>
    </source>
</evidence>
<keyword evidence="2" id="KW-0805">Transcription regulation</keyword>
<keyword evidence="5" id="KW-0804">Transcription</keyword>
<dbReference type="InterPro" id="IPR013324">
    <property type="entry name" value="RNA_pol_sigma_r3/r4-like"/>
</dbReference>
<dbReference type="AlphaFoldDB" id="A0A644W5Z5"/>
<dbReference type="InterPro" id="IPR013249">
    <property type="entry name" value="RNA_pol_sigma70_r4_t2"/>
</dbReference>
<evidence type="ECO:0000256" key="2">
    <source>
        <dbReference type="ARBA" id="ARBA00023015"/>
    </source>
</evidence>
<dbReference type="InterPro" id="IPR013325">
    <property type="entry name" value="RNA_pol_sigma_r2"/>
</dbReference>
<sequence length="185" mass="21819">MTEKEIIHSIRNGDIQAFRLLVEQHQQMVFRTVSGFVHIKEDAEDITQEVFINAYQSLHYYQEKAAFSTWLYRIAINTSLNYIQKNRFRKLLDYAEEKMHTLFDQRDNNINPEEQIIETETDSLIRRAIDQLSEKQRTAFILSKYNDLSQKKIAEIMQLSEGAVEQHLQRAKIKLQKKLSGLVGK</sequence>
<evidence type="ECO:0000256" key="4">
    <source>
        <dbReference type="ARBA" id="ARBA00023125"/>
    </source>
</evidence>
<reference evidence="8" key="1">
    <citation type="submission" date="2019-08" db="EMBL/GenBank/DDBJ databases">
        <authorList>
            <person name="Kucharzyk K."/>
            <person name="Murdoch R.W."/>
            <person name="Higgins S."/>
            <person name="Loffler F."/>
        </authorList>
    </citation>
    <scope>NUCLEOTIDE SEQUENCE</scope>
</reference>
<evidence type="ECO:0000256" key="5">
    <source>
        <dbReference type="ARBA" id="ARBA00023163"/>
    </source>
</evidence>
<organism evidence="8">
    <name type="scientific">bioreactor metagenome</name>
    <dbReference type="NCBI Taxonomy" id="1076179"/>
    <lineage>
        <taxon>unclassified sequences</taxon>
        <taxon>metagenomes</taxon>
        <taxon>ecological metagenomes</taxon>
    </lineage>
</organism>
<dbReference type="CDD" id="cd06171">
    <property type="entry name" value="Sigma70_r4"/>
    <property type="match status" value="1"/>
</dbReference>
<dbReference type="InterPro" id="IPR036388">
    <property type="entry name" value="WH-like_DNA-bd_sf"/>
</dbReference>
<protein>
    <submittedName>
        <fullName evidence="8">ECF RNA polymerase sigma-E factor</fullName>
    </submittedName>
</protein>
<dbReference type="InterPro" id="IPR007627">
    <property type="entry name" value="RNA_pol_sigma70_r2"/>
</dbReference>
<proteinExistence type="inferred from homology"/>
<dbReference type="PROSITE" id="PS01063">
    <property type="entry name" value="SIGMA70_ECF"/>
    <property type="match status" value="1"/>
</dbReference>
<dbReference type="Gene3D" id="1.10.1740.10">
    <property type="match status" value="1"/>
</dbReference>
<name>A0A644W5Z5_9ZZZZ</name>
<comment type="caution">
    <text evidence="8">The sequence shown here is derived from an EMBL/GenBank/DDBJ whole genome shotgun (WGS) entry which is preliminary data.</text>
</comment>
<dbReference type="EMBL" id="VSSQ01000649">
    <property type="protein sequence ID" value="MPL99141.1"/>
    <property type="molecule type" value="Genomic_DNA"/>
</dbReference>
<comment type="similarity">
    <text evidence="1">Belongs to the sigma-70 factor family. ECF subfamily.</text>
</comment>
<dbReference type="GO" id="GO:0016987">
    <property type="term" value="F:sigma factor activity"/>
    <property type="evidence" value="ECO:0007669"/>
    <property type="project" value="UniProtKB-KW"/>
</dbReference>
<dbReference type="Pfam" id="PF08281">
    <property type="entry name" value="Sigma70_r4_2"/>
    <property type="match status" value="1"/>
</dbReference>
<evidence type="ECO:0000256" key="1">
    <source>
        <dbReference type="ARBA" id="ARBA00010641"/>
    </source>
</evidence>
<dbReference type="PANTHER" id="PTHR43133:SF60">
    <property type="entry name" value="RNA POLYMERASE SIGMA FACTOR SIGV"/>
    <property type="match status" value="1"/>
</dbReference>
<dbReference type="InterPro" id="IPR014284">
    <property type="entry name" value="RNA_pol_sigma-70_dom"/>
</dbReference>
<dbReference type="InterPro" id="IPR000838">
    <property type="entry name" value="RNA_pol_sigma70_ECF_CS"/>
</dbReference>
<dbReference type="Pfam" id="PF04542">
    <property type="entry name" value="Sigma70_r2"/>
    <property type="match status" value="1"/>
</dbReference>
<accession>A0A644W5Z5</accession>
<keyword evidence="3" id="KW-0731">Sigma factor</keyword>
<evidence type="ECO:0000256" key="3">
    <source>
        <dbReference type="ARBA" id="ARBA00023082"/>
    </source>
</evidence>